<dbReference type="SUPFAM" id="SSF53850">
    <property type="entry name" value="Periplasmic binding protein-like II"/>
    <property type="match status" value="1"/>
</dbReference>
<dbReference type="RefSeq" id="WP_058514752.1">
    <property type="nucleotide sequence ID" value="NZ_CAAAIH010000019.1"/>
</dbReference>
<keyword evidence="2" id="KW-0805">Transcription regulation</keyword>
<organism evidence="6 7">
    <name type="scientific">Legionella santicrucis</name>
    <dbReference type="NCBI Taxonomy" id="45074"/>
    <lineage>
        <taxon>Bacteria</taxon>
        <taxon>Pseudomonadati</taxon>
        <taxon>Pseudomonadota</taxon>
        <taxon>Gammaproteobacteria</taxon>
        <taxon>Legionellales</taxon>
        <taxon>Legionellaceae</taxon>
        <taxon>Legionella</taxon>
    </lineage>
</organism>
<gene>
    <name evidence="6" type="ORF">Lsan_2704</name>
</gene>
<dbReference type="PROSITE" id="PS50931">
    <property type="entry name" value="HTH_LYSR"/>
    <property type="match status" value="1"/>
</dbReference>
<dbReference type="InterPro" id="IPR037402">
    <property type="entry name" value="YidZ_PBP2"/>
</dbReference>
<dbReference type="Gene3D" id="3.40.190.10">
    <property type="entry name" value="Periplasmic binding protein-like II"/>
    <property type="match status" value="2"/>
</dbReference>
<dbReference type="Pfam" id="PF03466">
    <property type="entry name" value="LysR_substrate"/>
    <property type="match status" value="1"/>
</dbReference>
<dbReference type="Proteomes" id="UP000054703">
    <property type="component" value="Unassembled WGS sequence"/>
</dbReference>
<name>A0A0W0YI27_9GAMM</name>
<dbReference type="PATRIC" id="fig|45074.5.peg.2910"/>
<dbReference type="STRING" id="45074.Lsan_2704"/>
<dbReference type="AlphaFoldDB" id="A0A0W0YI27"/>
<evidence type="ECO:0000259" key="5">
    <source>
        <dbReference type="PROSITE" id="PS50931"/>
    </source>
</evidence>
<keyword evidence="7" id="KW-1185">Reference proteome</keyword>
<dbReference type="InterPro" id="IPR036390">
    <property type="entry name" value="WH_DNA-bd_sf"/>
</dbReference>
<evidence type="ECO:0000256" key="2">
    <source>
        <dbReference type="ARBA" id="ARBA00023015"/>
    </source>
</evidence>
<dbReference type="InterPro" id="IPR000847">
    <property type="entry name" value="LysR_HTH_N"/>
</dbReference>
<sequence>MDIRRINLNLLIHFDTLITELSVSKAAEKTFLTQTAMSYILKELRELFDDPLFIRKAHGLQPTQKALDLAPKIKAFLDSSKNIFQETIFDPFTEELSFKAILSVHGEFLILSKLCAYLSTNAPNFTLKTLSLSEYVNLEHLLATEIDFVVGPAFLETGNNANAELLFFDEVVCVMGSSNPLVNQELTTEDFFNADHVEVQFSYLRKDNMLFKILAGLGKRKTKIIVPNLINVCEVIGQTNCIAMMPRSLAVSLQSKYQFEIKPFPFPIKEYRIMLHYHKRLENDKRLRWIIDVIKNHCCQ</sequence>
<dbReference type="InterPro" id="IPR036388">
    <property type="entry name" value="WH-like_DNA-bd_sf"/>
</dbReference>
<evidence type="ECO:0000256" key="3">
    <source>
        <dbReference type="ARBA" id="ARBA00023125"/>
    </source>
</evidence>
<proteinExistence type="inferred from homology"/>
<dbReference type="PANTHER" id="PTHR30118:SF15">
    <property type="entry name" value="TRANSCRIPTIONAL REGULATORY PROTEIN"/>
    <property type="match status" value="1"/>
</dbReference>
<reference evidence="6 7" key="1">
    <citation type="submission" date="2015-11" db="EMBL/GenBank/DDBJ databases">
        <title>Genomic analysis of 38 Legionella species identifies large and diverse effector repertoires.</title>
        <authorList>
            <person name="Burstein D."/>
            <person name="Amaro F."/>
            <person name="Zusman T."/>
            <person name="Lifshitz Z."/>
            <person name="Cohen O."/>
            <person name="Gilbert J.A."/>
            <person name="Pupko T."/>
            <person name="Shuman H.A."/>
            <person name="Segal G."/>
        </authorList>
    </citation>
    <scope>NUCLEOTIDE SEQUENCE [LARGE SCALE GENOMIC DNA]</scope>
    <source>
        <strain evidence="6 7">SC-63-C7</strain>
    </source>
</reference>
<comment type="caution">
    <text evidence="6">The sequence shown here is derived from an EMBL/GenBank/DDBJ whole genome shotgun (WGS) entry which is preliminary data.</text>
</comment>
<dbReference type="SUPFAM" id="SSF46785">
    <property type="entry name" value="Winged helix' DNA-binding domain"/>
    <property type="match status" value="1"/>
</dbReference>
<keyword evidence="3" id="KW-0238">DNA-binding</keyword>
<dbReference type="GO" id="GO:0003677">
    <property type="term" value="F:DNA binding"/>
    <property type="evidence" value="ECO:0007669"/>
    <property type="project" value="UniProtKB-KW"/>
</dbReference>
<evidence type="ECO:0000313" key="6">
    <source>
        <dbReference type="EMBL" id="KTD56544.1"/>
    </source>
</evidence>
<dbReference type="InterPro" id="IPR050389">
    <property type="entry name" value="LysR-type_TF"/>
</dbReference>
<accession>A0A0W0YI27</accession>
<keyword evidence="4" id="KW-0804">Transcription</keyword>
<comment type="similarity">
    <text evidence="1">Belongs to the LysR transcriptional regulatory family.</text>
</comment>
<dbReference type="PANTHER" id="PTHR30118">
    <property type="entry name" value="HTH-TYPE TRANSCRIPTIONAL REGULATOR LEUO-RELATED"/>
    <property type="match status" value="1"/>
</dbReference>
<evidence type="ECO:0000256" key="4">
    <source>
        <dbReference type="ARBA" id="ARBA00023163"/>
    </source>
</evidence>
<dbReference type="CDD" id="cd08417">
    <property type="entry name" value="PBP2_Nitroaromatics_like"/>
    <property type="match status" value="1"/>
</dbReference>
<dbReference type="EMBL" id="LNYU01000081">
    <property type="protein sequence ID" value="KTD56544.1"/>
    <property type="molecule type" value="Genomic_DNA"/>
</dbReference>
<evidence type="ECO:0000313" key="7">
    <source>
        <dbReference type="Proteomes" id="UP000054703"/>
    </source>
</evidence>
<dbReference type="Gene3D" id="1.10.10.10">
    <property type="entry name" value="Winged helix-like DNA-binding domain superfamily/Winged helix DNA-binding domain"/>
    <property type="match status" value="1"/>
</dbReference>
<dbReference type="InterPro" id="IPR005119">
    <property type="entry name" value="LysR_subst-bd"/>
</dbReference>
<protein>
    <submittedName>
        <fullName evidence="6">LysR family transcriptional regulator</fullName>
    </submittedName>
</protein>
<dbReference type="Pfam" id="PF00126">
    <property type="entry name" value="HTH_1"/>
    <property type="match status" value="1"/>
</dbReference>
<dbReference type="OrthoDB" id="8557381at2"/>
<dbReference type="GO" id="GO:0003700">
    <property type="term" value="F:DNA-binding transcription factor activity"/>
    <property type="evidence" value="ECO:0007669"/>
    <property type="project" value="InterPro"/>
</dbReference>
<feature type="domain" description="HTH lysR-type" evidence="5">
    <location>
        <begin position="6"/>
        <end position="63"/>
    </location>
</feature>
<evidence type="ECO:0000256" key="1">
    <source>
        <dbReference type="ARBA" id="ARBA00009437"/>
    </source>
</evidence>